<accession>A0A327QWH6</accession>
<protein>
    <submittedName>
        <fullName evidence="2">Uncharacterized protein</fullName>
    </submittedName>
</protein>
<evidence type="ECO:0000313" key="2">
    <source>
        <dbReference type="EMBL" id="RAJ08681.1"/>
    </source>
</evidence>
<dbReference type="EMBL" id="QLLL01000002">
    <property type="protein sequence ID" value="RAJ08681.1"/>
    <property type="molecule type" value="Genomic_DNA"/>
</dbReference>
<feature type="transmembrane region" description="Helical" evidence="1">
    <location>
        <begin position="52"/>
        <end position="71"/>
    </location>
</feature>
<organism evidence="2 3">
    <name type="scientific">Chitinophaga skermanii</name>
    <dbReference type="NCBI Taxonomy" id="331697"/>
    <lineage>
        <taxon>Bacteria</taxon>
        <taxon>Pseudomonadati</taxon>
        <taxon>Bacteroidota</taxon>
        <taxon>Chitinophagia</taxon>
        <taxon>Chitinophagales</taxon>
        <taxon>Chitinophagaceae</taxon>
        <taxon>Chitinophaga</taxon>
    </lineage>
</organism>
<proteinExistence type="predicted"/>
<reference evidence="2 3" key="1">
    <citation type="submission" date="2018-06" db="EMBL/GenBank/DDBJ databases">
        <title>Genomic Encyclopedia of Archaeal and Bacterial Type Strains, Phase II (KMG-II): from individual species to whole genera.</title>
        <authorList>
            <person name="Goeker M."/>
        </authorList>
    </citation>
    <scope>NUCLEOTIDE SEQUENCE [LARGE SCALE GENOMIC DNA]</scope>
    <source>
        <strain evidence="2 3">DSM 23857</strain>
    </source>
</reference>
<keyword evidence="3" id="KW-1185">Reference proteome</keyword>
<name>A0A327QWH6_9BACT</name>
<keyword evidence="1" id="KW-0472">Membrane</keyword>
<dbReference type="RefSeq" id="WP_111596803.1">
    <property type="nucleotide sequence ID" value="NZ_QLLL01000002.1"/>
</dbReference>
<comment type="caution">
    <text evidence="2">The sequence shown here is derived from an EMBL/GenBank/DDBJ whole genome shotgun (WGS) entry which is preliminary data.</text>
</comment>
<keyword evidence="1" id="KW-0812">Transmembrane</keyword>
<evidence type="ECO:0000313" key="3">
    <source>
        <dbReference type="Proteomes" id="UP000249547"/>
    </source>
</evidence>
<gene>
    <name evidence="2" type="ORF">LX64_01335</name>
</gene>
<dbReference type="AlphaFoldDB" id="A0A327QWH6"/>
<feature type="transmembrane region" description="Helical" evidence="1">
    <location>
        <begin position="20"/>
        <end position="40"/>
    </location>
</feature>
<evidence type="ECO:0000256" key="1">
    <source>
        <dbReference type="SAM" id="Phobius"/>
    </source>
</evidence>
<dbReference type="Proteomes" id="UP000249547">
    <property type="component" value="Unassembled WGS sequence"/>
</dbReference>
<sequence length="185" mass="21238">MYSITATDELWVFKDTATKHYTSIITYVIILLIVLIAFSILLSSKGKWQFDLYSKAGIGILFFLVMLNMGLRKGTQDVVIEKRGGHLFIVNGRPQRFVHKRDCIRIVMQTNSIKDGFVYQLIIDNVIMTIQSDVLWNELDETVGTLIRFFELHFIEFSIGDSLQSTIEVKNYLAIIQKKSAGYSE</sequence>
<keyword evidence="1" id="KW-1133">Transmembrane helix</keyword>